<gene>
    <name evidence="2" type="ORF">SFRICE_023717</name>
</gene>
<dbReference type="AlphaFoldDB" id="A0A2H1W1F6"/>
<evidence type="ECO:0000313" key="2">
    <source>
        <dbReference type="EMBL" id="SOQ46324.1"/>
    </source>
</evidence>
<dbReference type="EMBL" id="ODYU01005449">
    <property type="protein sequence ID" value="SOQ46324.1"/>
    <property type="molecule type" value="Genomic_DNA"/>
</dbReference>
<protein>
    <submittedName>
        <fullName evidence="2">SFRICE_023717</fullName>
    </submittedName>
</protein>
<proteinExistence type="predicted"/>
<organism evidence="2">
    <name type="scientific">Spodoptera frugiperda</name>
    <name type="common">Fall armyworm</name>
    <dbReference type="NCBI Taxonomy" id="7108"/>
    <lineage>
        <taxon>Eukaryota</taxon>
        <taxon>Metazoa</taxon>
        <taxon>Ecdysozoa</taxon>
        <taxon>Arthropoda</taxon>
        <taxon>Hexapoda</taxon>
        <taxon>Insecta</taxon>
        <taxon>Pterygota</taxon>
        <taxon>Neoptera</taxon>
        <taxon>Endopterygota</taxon>
        <taxon>Lepidoptera</taxon>
        <taxon>Glossata</taxon>
        <taxon>Ditrysia</taxon>
        <taxon>Noctuoidea</taxon>
        <taxon>Noctuidae</taxon>
        <taxon>Amphipyrinae</taxon>
        <taxon>Spodoptera</taxon>
    </lineage>
</organism>
<sequence length="87" mass="9713">MSRAPRGHPGGWPAPHPVHAARHSPLATRARTRALTRRRAETRVPHTLAPPARRAHPTPILIMPPPRCCHFFSVFTPNKTDSHILKS</sequence>
<feature type="region of interest" description="Disordered" evidence="1">
    <location>
        <begin position="1"/>
        <end position="60"/>
    </location>
</feature>
<accession>A0A2H1W1F6</accession>
<reference evidence="2" key="1">
    <citation type="submission" date="2016-07" db="EMBL/GenBank/DDBJ databases">
        <authorList>
            <person name="Bretaudeau A."/>
        </authorList>
    </citation>
    <scope>NUCLEOTIDE SEQUENCE</scope>
    <source>
        <strain evidence="2">Rice</strain>
        <tissue evidence="2">Whole body</tissue>
    </source>
</reference>
<name>A0A2H1W1F6_SPOFR</name>
<evidence type="ECO:0000256" key="1">
    <source>
        <dbReference type="SAM" id="MobiDB-lite"/>
    </source>
</evidence>